<dbReference type="AlphaFoldDB" id="A0A820YQG6"/>
<name>A0A820YQG6_9BILA</name>
<evidence type="ECO:0000313" key="2">
    <source>
        <dbReference type="Proteomes" id="UP000663873"/>
    </source>
</evidence>
<evidence type="ECO:0000313" key="1">
    <source>
        <dbReference type="EMBL" id="CAF4551185.1"/>
    </source>
</evidence>
<protein>
    <submittedName>
        <fullName evidence="1">Uncharacterized protein</fullName>
    </submittedName>
</protein>
<organism evidence="1 2">
    <name type="scientific">Rotaria socialis</name>
    <dbReference type="NCBI Taxonomy" id="392032"/>
    <lineage>
        <taxon>Eukaryota</taxon>
        <taxon>Metazoa</taxon>
        <taxon>Spiralia</taxon>
        <taxon>Gnathifera</taxon>
        <taxon>Rotifera</taxon>
        <taxon>Eurotatoria</taxon>
        <taxon>Bdelloidea</taxon>
        <taxon>Philodinida</taxon>
        <taxon>Philodinidae</taxon>
        <taxon>Rotaria</taxon>
    </lineage>
</organism>
<gene>
    <name evidence="1" type="ORF">UJA718_LOCUS29374</name>
</gene>
<proteinExistence type="predicted"/>
<sequence>MVSIKRYNGSNQRCTTLFLDKFAHRDQYGFLKDVRQEKIEDFTSINSISSLDNDRLDAELDRINTELADMLRGLELRKRAYYVNMPNFVYVV</sequence>
<dbReference type="Proteomes" id="UP000663873">
    <property type="component" value="Unassembled WGS sequence"/>
</dbReference>
<feature type="non-terminal residue" evidence="1">
    <location>
        <position position="1"/>
    </location>
</feature>
<keyword evidence="2" id="KW-1185">Reference proteome</keyword>
<comment type="caution">
    <text evidence="1">The sequence shown here is derived from an EMBL/GenBank/DDBJ whole genome shotgun (WGS) entry which is preliminary data.</text>
</comment>
<accession>A0A820YQG6</accession>
<reference evidence="1" key="1">
    <citation type="submission" date="2021-02" db="EMBL/GenBank/DDBJ databases">
        <authorList>
            <person name="Nowell W R."/>
        </authorList>
    </citation>
    <scope>NUCLEOTIDE SEQUENCE</scope>
</reference>
<dbReference type="EMBL" id="CAJOBP010009365">
    <property type="protein sequence ID" value="CAF4551185.1"/>
    <property type="molecule type" value="Genomic_DNA"/>
</dbReference>